<gene>
    <name evidence="8" type="ORF">HINF_LOCUS14148</name>
    <name evidence="7" type="ORF">HINF_LOCUS48661</name>
</gene>
<reference evidence="8 9" key="2">
    <citation type="submission" date="2024-07" db="EMBL/GenBank/DDBJ databases">
        <authorList>
            <person name="Akdeniz Z."/>
        </authorList>
    </citation>
    <scope>NUCLEOTIDE SEQUENCE [LARGE SCALE GENOMIC DNA]</scope>
</reference>
<evidence type="ECO:0000313" key="9">
    <source>
        <dbReference type="Proteomes" id="UP001642409"/>
    </source>
</evidence>
<proteinExistence type="predicted"/>
<dbReference type="Pfam" id="PF05495">
    <property type="entry name" value="zf-CHY"/>
    <property type="match status" value="1"/>
</dbReference>
<organism evidence="7">
    <name type="scientific">Hexamita inflata</name>
    <dbReference type="NCBI Taxonomy" id="28002"/>
    <lineage>
        <taxon>Eukaryota</taxon>
        <taxon>Metamonada</taxon>
        <taxon>Diplomonadida</taxon>
        <taxon>Hexamitidae</taxon>
        <taxon>Hexamitinae</taxon>
        <taxon>Hexamita</taxon>
    </lineage>
</organism>
<dbReference type="InterPro" id="IPR017921">
    <property type="entry name" value="Znf_CTCHY"/>
</dbReference>
<dbReference type="PANTHER" id="PTHR21319">
    <property type="entry name" value="RING FINGER AND CHY ZINC FINGER DOMAIN-CONTAINING PROTEIN 1"/>
    <property type="match status" value="1"/>
</dbReference>
<comment type="caution">
    <text evidence="7">The sequence shown here is derived from an EMBL/GenBank/DDBJ whole genome shotgun (WGS) entry which is preliminary data.</text>
</comment>
<dbReference type="Proteomes" id="UP001642409">
    <property type="component" value="Unassembled WGS sequence"/>
</dbReference>
<evidence type="ECO:0000313" key="7">
    <source>
        <dbReference type="EMBL" id="CAI9961016.1"/>
    </source>
</evidence>
<dbReference type="GO" id="GO:0006511">
    <property type="term" value="P:ubiquitin-dependent protein catabolic process"/>
    <property type="evidence" value="ECO:0007669"/>
    <property type="project" value="TreeGrafter"/>
</dbReference>
<accession>A0AA86UQU8</accession>
<dbReference type="GO" id="GO:0016567">
    <property type="term" value="P:protein ubiquitination"/>
    <property type="evidence" value="ECO:0007669"/>
    <property type="project" value="TreeGrafter"/>
</dbReference>
<evidence type="ECO:0000256" key="2">
    <source>
        <dbReference type="ARBA" id="ARBA00022771"/>
    </source>
</evidence>
<dbReference type="InterPro" id="IPR037274">
    <property type="entry name" value="Znf_CHY_sf"/>
</dbReference>
<evidence type="ECO:0000313" key="8">
    <source>
        <dbReference type="EMBL" id="CAL5995671.1"/>
    </source>
</evidence>
<sequence>MLLQYYDQNISDHTCLINFNLCQNEYNNNWVDLPLEKQVFEKYELSHSVGCGHYMRGCQVRCETCKKFYPCRICHDNDEEHKFPRYLTTTVKCNYCHVEQPIQQICGHCNALFGSYYCDKCKVICNMGVDAKPNYHCNKCNVCMSALAPI</sequence>
<keyword evidence="2 4" id="KW-0863">Zinc-finger</keyword>
<evidence type="ECO:0000259" key="6">
    <source>
        <dbReference type="PROSITE" id="PS51270"/>
    </source>
</evidence>
<dbReference type="PROSITE" id="PS51266">
    <property type="entry name" value="ZF_CHY"/>
    <property type="match status" value="1"/>
</dbReference>
<feature type="domain" description="CHY-type" evidence="5">
    <location>
        <begin position="44"/>
        <end position="111"/>
    </location>
</feature>
<reference evidence="7" key="1">
    <citation type="submission" date="2023-06" db="EMBL/GenBank/DDBJ databases">
        <authorList>
            <person name="Kurt Z."/>
        </authorList>
    </citation>
    <scope>NUCLEOTIDE SEQUENCE</scope>
</reference>
<evidence type="ECO:0000256" key="4">
    <source>
        <dbReference type="PROSITE-ProRule" id="PRU00601"/>
    </source>
</evidence>
<dbReference type="GO" id="GO:0061630">
    <property type="term" value="F:ubiquitin protein ligase activity"/>
    <property type="evidence" value="ECO:0007669"/>
    <property type="project" value="TreeGrafter"/>
</dbReference>
<name>A0AA86UQU8_9EUKA</name>
<dbReference type="GO" id="GO:0005634">
    <property type="term" value="C:nucleus"/>
    <property type="evidence" value="ECO:0007669"/>
    <property type="project" value="TreeGrafter"/>
</dbReference>
<dbReference type="PROSITE" id="PS51270">
    <property type="entry name" value="ZF_CTCHY"/>
    <property type="match status" value="1"/>
</dbReference>
<dbReference type="SUPFAM" id="SSF161219">
    <property type="entry name" value="CHY zinc finger-like"/>
    <property type="match status" value="1"/>
</dbReference>
<keyword evidence="1" id="KW-0479">Metal-binding</keyword>
<protein>
    <submittedName>
        <fullName evidence="7">RING finger and CHY zinc finger domain-containing protein</fullName>
    </submittedName>
    <submittedName>
        <fullName evidence="8">RING_finger and CHY zinc finger domain-containing protein</fullName>
    </submittedName>
</protein>
<dbReference type="AlphaFoldDB" id="A0AA86UQU8"/>
<evidence type="ECO:0000256" key="1">
    <source>
        <dbReference type="ARBA" id="ARBA00022723"/>
    </source>
</evidence>
<evidence type="ECO:0000256" key="3">
    <source>
        <dbReference type="ARBA" id="ARBA00022833"/>
    </source>
</evidence>
<dbReference type="InterPro" id="IPR008913">
    <property type="entry name" value="Znf_CHY"/>
</dbReference>
<keyword evidence="9" id="KW-1185">Reference proteome</keyword>
<dbReference type="PANTHER" id="PTHR21319:SF53">
    <property type="entry name" value="RING FINGER AND CHY ZINC FINGER DOMAIN-CONTAINING PROTEIN 1"/>
    <property type="match status" value="1"/>
</dbReference>
<keyword evidence="3" id="KW-0862">Zinc</keyword>
<dbReference type="GO" id="GO:0008270">
    <property type="term" value="F:zinc ion binding"/>
    <property type="evidence" value="ECO:0007669"/>
    <property type="project" value="UniProtKB-KW"/>
</dbReference>
<dbReference type="EMBL" id="CAXDID020000033">
    <property type="protein sequence ID" value="CAL5995671.1"/>
    <property type="molecule type" value="Genomic_DNA"/>
</dbReference>
<feature type="domain" description="CTCHY-type" evidence="6">
    <location>
        <begin position="113"/>
        <end position="150"/>
    </location>
</feature>
<dbReference type="EMBL" id="CATOUU010000937">
    <property type="protein sequence ID" value="CAI9961016.1"/>
    <property type="molecule type" value="Genomic_DNA"/>
</dbReference>
<evidence type="ECO:0000259" key="5">
    <source>
        <dbReference type="PROSITE" id="PS51266"/>
    </source>
</evidence>